<organism evidence="1">
    <name type="scientific">Sesamum calycinum</name>
    <dbReference type="NCBI Taxonomy" id="2727403"/>
    <lineage>
        <taxon>Eukaryota</taxon>
        <taxon>Viridiplantae</taxon>
        <taxon>Streptophyta</taxon>
        <taxon>Embryophyta</taxon>
        <taxon>Tracheophyta</taxon>
        <taxon>Spermatophyta</taxon>
        <taxon>Magnoliopsida</taxon>
        <taxon>eudicotyledons</taxon>
        <taxon>Gunneridae</taxon>
        <taxon>Pentapetalae</taxon>
        <taxon>asterids</taxon>
        <taxon>lamiids</taxon>
        <taxon>Lamiales</taxon>
        <taxon>Pedaliaceae</taxon>
        <taxon>Sesamum</taxon>
    </lineage>
</organism>
<protein>
    <submittedName>
        <fullName evidence="1">Retrovirus-related Pol polyprotein from transposon TNT 1-94</fullName>
    </submittedName>
</protein>
<dbReference type="PANTHER" id="PTHR11439:SF467">
    <property type="entry name" value="INTEGRASE CATALYTIC DOMAIN-CONTAINING PROTEIN"/>
    <property type="match status" value="1"/>
</dbReference>
<gene>
    <name evidence="1" type="ORF">Scaly_2779300</name>
</gene>
<dbReference type="AlphaFoldDB" id="A0AAW2IYE1"/>
<reference evidence="1" key="2">
    <citation type="journal article" date="2024" name="Plant">
        <title>Genomic evolution and insights into agronomic trait innovations of Sesamum species.</title>
        <authorList>
            <person name="Miao H."/>
            <person name="Wang L."/>
            <person name="Qu L."/>
            <person name="Liu H."/>
            <person name="Sun Y."/>
            <person name="Le M."/>
            <person name="Wang Q."/>
            <person name="Wei S."/>
            <person name="Zheng Y."/>
            <person name="Lin W."/>
            <person name="Duan Y."/>
            <person name="Cao H."/>
            <person name="Xiong S."/>
            <person name="Wang X."/>
            <person name="Wei L."/>
            <person name="Li C."/>
            <person name="Ma Q."/>
            <person name="Ju M."/>
            <person name="Zhao R."/>
            <person name="Li G."/>
            <person name="Mu C."/>
            <person name="Tian Q."/>
            <person name="Mei H."/>
            <person name="Zhang T."/>
            <person name="Gao T."/>
            <person name="Zhang H."/>
        </authorList>
    </citation>
    <scope>NUCLEOTIDE SEQUENCE</scope>
    <source>
        <strain evidence="1">KEN8</strain>
    </source>
</reference>
<accession>A0AAW2IYE1</accession>
<evidence type="ECO:0000313" key="1">
    <source>
        <dbReference type="EMBL" id="KAL0286961.1"/>
    </source>
</evidence>
<dbReference type="EMBL" id="JACGWM010001845">
    <property type="protein sequence ID" value="KAL0286961.1"/>
    <property type="molecule type" value="Genomic_DNA"/>
</dbReference>
<reference evidence="1" key="1">
    <citation type="submission" date="2020-06" db="EMBL/GenBank/DDBJ databases">
        <authorList>
            <person name="Li T."/>
            <person name="Hu X."/>
            <person name="Zhang T."/>
            <person name="Song X."/>
            <person name="Zhang H."/>
            <person name="Dai N."/>
            <person name="Sheng W."/>
            <person name="Hou X."/>
            <person name="Wei L."/>
        </authorList>
    </citation>
    <scope>NUCLEOTIDE SEQUENCE</scope>
    <source>
        <strain evidence="1">KEN8</strain>
        <tissue evidence="1">Leaf</tissue>
    </source>
</reference>
<sequence length="132" mass="14633">MGLSCPRSSLLGLIRSLKGCWTSLCITIRNIQYAVQCTRPDVAYALSIMSKYQACAGEAYWTAVKTILKYLRRTKDMFLAYGGGELVLEGYSDASFQSDDDDPKSQSRLAFKLNGLCLLGRVPSRIPQLIPL</sequence>
<name>A0AAW2IYE1_9LAMI</name>
<dbReference type="PANTHER" id="PTHR11439">
    <property type="entry name" value="GAG-POL-RELATED RETROTRANSPOSON"/>
    <property type="match status" value="1"/>
</dbReference>
<comment type="caution">
    <text evidence="1">The sequence shown here is derived from an EMBL/GenBank/DDBJ whole genome shotgun (WGS) entry which is preliminary data.</text>
</comment>
<proteinExistence type="predicted"/>